<dbReference type="Proteomes" id="UP000279594">
    <property type="component" value="Chromosome"/>
</dbReference>
<dbReference type="InterPro" id="IPR018958">
    <property type="entry name" value="Knr4/Smi1-like_dom"/>
</dbReference>
<evidence type="ECO:0000313" key="3">
    <source>
        <dbReference type="Proteomes" id="UP000279594"/>
    </source>
</evidence>
<evidence type="ECO:0000259" key="1">
    <source>
        <dbReference type="SMART" id="SM00860"/>
    </source>
</evidence>
<dbReference type="EMBL" id="CP033019">
    <property type="protein sequence ID" value="AYM77476.1"/>
    <property type="molecule type" value="Genomic_DNA"/>
</dbReference>
<feature type="domain" description="Knr4/Smi1-like" evidence="1">
    <location>
        <begin position="19"/>
        <end position="131"/>
    </location>
</feature>
<accession>A0A3G2ED10</accession>
<organism evidence="2 3">
    <name type="scientific">Janthinobacterium agaricidamnosum</name>
    <dbReference type="NCBI Taxonomy" id="55508"/>
    <lineage>
        <taxon>Bacteria</taxon>
        <taxon>Pseudomonadati</taxon>
        <taxon>Pseudomonadota</taxon>
        <taxon>Betaproteobacteria</taxon>
        <taxon>Burkholderiales</taxon>
        <taxon>Oxalobacteraceae</taxon>
        <taxon>Janthinobacterium</taxon>
    </lineage>
</organism>
<gene>
    <name evidence="2" type="ORF">D9M09_18000</name>
</gene>
<evidence type="ECO:0000313" key="2">
    <source>
        <dbReference type="EMBL" id="AYM77476.1"/>
    </source>
</evidence>
<reference evidence="2 3" key="1">
    <citation type="submission" date="2018-10" db="EMBL/GenBank/DDBJ databases">
        <title>Effects of UV and annual dynamics of microbial communities in freshwater RAS systems.</title>
        <authorList>
            <person name="Bekkelund A.K."/>
            <person name="Hansen B.R."/>
            <person name="Stokken H."/>
            <person name="Eriksen B.F."/>
            <person name="Kashulin N.A."/>
        </authorList>
    </citation>
    <scope>NUCLEOTIDE SEQUENCE [LARGE SCALE GENOMIC DNA]</scope>
    <source>
        <strain evidence="2 3">BHSEK</strain>
    </source>
</reference>
<dbReference type="Pfam" id="PF09346">
    <property type="entry name" value="SMI1_KNR4"/>
    <property type="match status" value="1"/>
</dbReference>
<dbReference type="InterPro" id="IPR037883">
    <property type="entry name" value="Knr4/Smi1-like_sf"/>
</dbReference>
<name>A0A3G2ED10_9BURK</name>
<proteinExistence type="predicted"/>
<keyword evidence="3" id="KW-1185">Reference proteome</keyword>
<protein>
    <recommendedName>
        <fullName evidence="1">Knr4/Smi1-like domain-containing protein</fullName>
    </recommendedName>
</protein>
<dbReference type="SMART" id="SM00860">
    <property type="entry name" value="SMI1_KNR4"/>
    <property type="match status" value="1"/>
</dbReference>
<sequence length="212" mass="23160">MDVEYQAFLHAFPPAQRVSADAGKLAAFTEHVLGVALPDDLAAFLRQVGGGYFGRNDLYFFGDGATPAPRDCLQEWNRQDFWTEIFPCPAEGGPVFFAETCFGDQLGYRHDGDSVLYLLFAIDTFESFVLAHSAQELFAQVLTERFALVDARRLQAVESQLGPLRQGMHYAPLVSPLLGGSGAADNFCQETPNVHFRTALAALHAARRASGG</sequence>
<dbReference type="SUPFAM" id="SSF160631">
    <property type="entry name" value="SMI1/KNR4-like"/>
    <property type="match status" value="1"/>
</dbReference>
<dbReference type="AlphaFoldDB" id="A0A3G2ED10"/>
<dbReference type="RefSeq" id="WP_070288728.1">
    <property type="nucleotide sequence ID" value="NZ_CP033019.1"/>
</dbReference>